<dbReference type="PANTHER" id="PTHR10706:SF130">
    <property type="entry name" value="F-BOX ONLY PROTEIN 31"/>
    <property type="match status" value="1"/>
</dbReference>
<dbReference type="SUPFAM" id="SSF81383">
    <property type="entry name" value="F-box domain"/>
    <property type="match status" value="1"/>
</dbReference>
<sequence>MLSQNAGSHITRLPIELLCQIFTYLPGNSVVHFLRTCRGYYVLSSSETIWQELCARHGVSSLSASGFHSQTSFRHVYAQLLHAYGPLLGLWASDSLFRGNVLQFRIVQESKQAGWEGIVGEVWRFPEQQQEGGQTLSIPHHEPTYVECLRIQLAPPKQPNLNESEGDWPPQNVSSWWLVTEPSSDPDSIWSKRQIACPSVPLWLNAPHNQSYYAYLGYPASTEELMNTSSLHPPFPPSSAVWLDTSRPTPHMRMHPVPARDHRQILRALHLPQIRQLMRFMYLAPSDDPNVPPPNARHHSLTILSPPNYADRTPYEELVNPHYADFMMFIDNPWTAAGEAQDQRWLRSTTPCHYFPLRFPSPLDQNAHAHPAEAQWDPRTVEGLWLGAYGAHGTEVLYLTYDTDKEEVHAWKITGDANVPRGVVSWRCSVPNCAADGQSGVEVTAELLDQMDIADVRMKAAVRMFDGTGTVSRPGFTCVAHIYWHRRN</sequence>
<dbReference type="Proteomes" id="UP000292702">
    <property type="component" value="Unassembled WGS sequence"/>
</dbReference>
<protein>
    <submittedName>
        <fullName evidence="4">F-box protein 31</fullName>
    </submittedName>
</protein>
<reference evidence="4 5" key="1">
    <citation type="submission" date="2018-11" db="EMBL/GenBank/DDBJ databases">
        <title>Genome assembly of Steccherinum ochraceum LE-BIN_3174, the white-rot fungus of the Steccherinaceae family (The Residual Polyporoid clade, Polyporales, Basidiomycota).</title>
        <authorList>
            <person name="Fedorova T.V."/>
            <person name="Glazunova O.A."/>
            <person name="Landesman E.O."/>
            <person name="Moiseenko K.V."/>
            <person name="Psurtseva N.V."/>
            <person name="Savinova O.S."/>
            <person name="Shakhova N.V."/>
            <person name="Tyazhelova T.V."/>
            <person name="Vasina D.V."/>
        </authorList>
    </citation>
    <scope>NUCLEOTIDE SEQUENCE [LARGE SCALE GENOMIC DNA]</scope>
    <source>
        <strain evidence="4 5">LE-BIN_3174</strain>
    </source>
</reference>
<dbReference type="PROSITE" id="PS50181">
    <property type="entry name" value="FBOX"/>
    <property type="match status" value="1"/>
</dbReference>
<feature type="domain" description="F-box" evidence="3">
    <location>
        <begin position="7"/>
        <end position="53"/>
    </location>
</feature>
<evidence type="ECO:0000313" key="4">
    <source>
        <dbReference type="EMBL" id="TCD60432.1"/>
    </source>
</evidence>
<dbReference type="Pfam" id="PF12937">
    <property type="entry name" value="F-box-like"/>
    <property type="match status" value="1"/>
</dbReference>
<dbReference type="AlphaFoldDB" id="A0A4R0R0X3"/>
<dbReference type="Pfam" id="PF12014">
    <property type="entry name" value="Cyclin_D1_bind"/>
    <property type="match status" value="1"/>
</dbReference>
<dbReference type="Gene3D" id="1.20.1280.50">
    <property type="match status" value="1"/>
</dbReference>
<evidence type="ECO:0000259" key="3">
    <source>
        <dbReference type="PROSITE" id="PS50181"/>
    </source>
</evidence>
<dbReference type="PANTHER" id="PTHR10706">
    <property type="entry name" value="F-BOX FAMILY PROTEIN"/>
    <property type="match status" value="1"/>
</dbReference>
<accession>A0A4R0R0X3</accession>
<dbReference type="InterPro" id="IPR001810">
    <property type="entry name" value="F-box_dom"/>
</dbReference>
<dbReference type="OrthoDB" id="722566at2759"/>
<dbReference type="SMART" id="SM00256">
    <property type="entry name" value="FBOX"/>
    <property type="match status" value="1"/>
</dbReference>
<dbReference type="UniPathway" id="UPA00143"/>
<dbReference type="InterPro" id="IPR045048">
    <property type="entry name" value="FBXO31/39"/>
</dbReference>
<name>A0A4R0R0X3_9APHY</name>
<gene>
    <name evidence="4" type="primary">FBXO31_6</name>
    <name evidence="4" type="ORF">EIP91_010074</name>
</gene>
<dbReference type="InterPro" id="IPR036047">
    <property type="entry name" value="F-box-like_dom_sf"/>
</dbReference>
<comment type="caution">
    <text evidence="4">The sequence shown here is derived from an EMBL/GenBank/DDBJ whole genome shotgun (WGS) entry which is preliminary data.</text>
</comment>
<dbReference type="STRING" id="92696.A0A4R0R0X3"/>
<evidence type="ECO:0000256" key="1">
    <source>
        <dbReference type="ARBA" id="ARBA00004906"/>
    </source>
</evidence>
<evidence type="ECO:0000313" key="5">
    <source>
        <dbReference type="Proteomes" id="UP000292702"/>
    </source>
</evidence>
<proteinExistence type="predicted"/>
<keyword evidence="5" id="KW-1185">Reference proteome</keyword>
<dbReference type="GO" id="GO:0016567">
    <property type="term" value="P:protein ubiquitination"/>
    <property type="evidence" value="ECO:0007669"/>
    <property type="project" value="UniProtKB-UniPathway"/>
</dbReference>
<keyword evidence="2" id="KW-0833">Ubl conjugation pathway</keyword>
<evidence type="ECO:0000256" key="2">
    <source>
        <dbReference type="ARBA" id="ARBA00022786"/>
    </source>
</evidence>
<organism evidence="4 5">
    <name type="scientific">Steccherinum ochraceum</name>
    <dbReference type="NCBI Taxonomy" id="92696"/>
    <lineage>
        <taxon>Eukaryota</taxon>
        <taxon>Fungi</taxon>
        <taxon>Dikarya</taxon>
        <taxon>Basidiomycota</taxon>
        <taxon>Agaricomycotina</taxon>
        <taxon>Agaricomycetes</taxon>
        <taxon>Polyporales</taxon>
        <taxon>Steccherinaceae</taxon>
        <taxon>Steccherinum</taxon>
    </lineage>
</organism>
<comment type="pathway">
    <text evidence="1">Protein modification; protein ubiquitination.</text>
</comment>
<dbReference type="EMBL" id="RWJN01000598">
    <property type="protein sequence ID" value="TCD60432.1"/>
    <property type="molecule type" value="Genomic_DNA"/>
</dbReference>